<dbReference type="InterPro" id="IPR002048">
    <property type="entry name" value="EF_hand_dom"/>
</dbReference>
<dbReference type="GO" id="GO:0005509">
    <property type="term" value="F:calcium ion binding"/>
    <property type="evidence" value="ECO:0007669"/>
    <property type="project" value="InterPro"/>
</dbReference>
<dbReference type="PROSITE" id="PS00018">
    <property type="entry name" value="EF_HAND_1"/>
    <property type="match status" value="1"/>
</dbReference>
<evidence type="ECO:0000259" key="1">
    <source>
        <dbReference type="PROSITE" id="PS50222"/>
    </source>
</evidence>
<organism evidence="2">
    <name type="scientific">Nonomuraea gerenzanensis</name>
    <dbReference type="NCBI Taxonomy" id="93944"/>
    <lineage>
        <taxon>Bacteria</taxon>
        <taxon>Bacillati</taxon>
        <taxon>Actinomycetota</taxon>
        <taxon>Actinomycetes</taxon>
        <taxon>Streptosporangiales</taxon>
        <taxon>Streptosporangiaceae</taxon>
        <taxon>Nonomuraea</taxon>
    </lineage>
</organism>
<dbReference type="InterPro" id="IPR011992">
    <property type="entry name" value="EF-hand-dom_pair"/>
</dbReference>
<sequence>MPELDDPTATFREFDRDADGYITREEFVLAMRSRGEEVTAAELDSIFRVSDEHDGDVDGRISLAEFLVAWNK</sequence>
<gene>
    <name evidence="2" type="ORF">BN4615_P5384</name>
</gene>
<dbReference type="CDD" id="cd00051">
    <property type="entry name" value="EFh"/>
    <property type="match status" value="1"/>
</dbReference>
<dbReference type="AlphaFoldDB" id="A0A1M4EAZ9"/>
<protein>
    <recommendedName>
        <fullName evidence="1">EF-hand domain-containing protein</fullName>
    </recommendedName>
</protein>
<reference evidence="2" key="1">
    <citation type="submission" date="2016-04" db="EMBL/GenBank/DDBJ databases">
        <authorList>
            <person name="Evans L.H."/>
            <person name="Alamgir A."/>
            <person name="Owens N."/>
            <person name="Weber N.D."/>
            <person name="Virtaneva K."/>
            <person name="Barbian K."/>
            <person name="Babar A."/>
            <person name="Rosenke K."/>
        </authorList>
    </citation>
    <scope>NUCLEOTIDE SEQUENCE</scope>
    <source>
        <strain evidence="2">Nono1</strain>
    </source>
</reference>
<dbReference type="SMART" id="SM00054">
    <property type="entry name" value="EFh"/>
    <property type="match status" value="1"/>
</dbReference>
<proteinExistence type="predicted"/>
<dbReference type="Gene3D" id="1.10.238.10">
    <property type="entry name" value="EF-hand"/>
    <property type="match status" value="1"/>
</dbReference>
<dbReference type="RefSeq" id="WP_225275212.1">
    <property type="nucleotide sequence ID" value="NZ_CP084058.1"/>
</dbReference>
<accession>A0A1M4EAZ9</accession>
<dbReference type="InterPro" id="IPR018247">
    <property type="entry name" value="EF_Hand_1_Ca_BS"/>
</dbReference>
<name>A0A1M4EAZ9_9ACTN</name>
<feature type="domain" description="EF-hand" evidence="1">
    <location>
        <begin position="2"/>
        <end position="37"/>
    </location>
</feature>
<evidence type="ECO:0000313" key="2">
    <source>
        <dbReference type="EMBL" id="SBO95868.1"/>
    </source>
</evidence>
<dbReference type="PROSITE" id="PS50222">
    <property type="entry name" value="EF_HAND_2"/>
    <property type="match status" value="1"/>
</dbReference>
<dbReference type="EMBL" id="LT559118">
    <property type="protein sequence ID" value="SBO95868.1"/>
    <property type="molecule type" value="Genomic_DNA"/>
</dbReference>
<dbReference type="Pfam" id="PF13499">
    <property type="entry name" value="EF-hand_7"/>
    <property type="match status" value="1"/>
</dbReference>
<dbReference type="SUPFAM" id="SSF47473">
    <property type="entry name" value="EF-hand"/>
    <property type="match status" value="1"/>
</dbReference>